<reference evidence="2 3" key="1">
    <citation type="submission" date="2010-01" db="EMBL/GenBank/DDBJ databases">
        <authorList>
            <person name="Weinstock G."/>
            <person name="Sodergren E."/>
            <person name="Clifton S."/>
            <person name="Fulton L."/>
            <person name="Fulton B."/>
            <person name="Courtney L."/>
            <person name="Fronick C."/>
            <person name="Harrison M."/>
            <person name="Strong C."/>
            <person name="Farmer C."/>
            <person name="Delahaunty K."/>
            <person name="Markovic C."/>
            <person name="Hall O."/>
            <person name="Minx P."/>
            <person name="Tomlinson C."/>
            <person name="Mitreva M."/>
            <person name="Nelson J."/>
            <person name="Hou S."/>
            <person name="Wollam A."/>
            <person name="Pepin K.H."/>
            <person name="Johnson M."/>
            <person name="Bhonagiri V."/>
            <person name="Nash W.E."/>
            <person name="Warren W."/>
            <person name="Chinwalla A."/>
            <person name="Mardis E.R."/>
            <person name="Wilson R.K."/>
        </authorList>
    </citation>
    <scope>NUCLEOTIDE SEQUENCE [LARGE SCALE GENOMIC DNA]</scope>
    <source>
        <strain evidence="2 3">NJ9703</strain>
    </source>
</reference>
<name>A0A9W5IQN9_NEISU</name>
<evidence type="ECO:0000256" key="1">
    <source>
        <dbReference type="SAM" id="Phobius"/>
    </source>
</evidence>
<accession>A0A9W5IQN9</accession>
<evidence type="ECO:0000313" key="2">
    <source>
        <dbReference type="EMBL" id="EFC52017.1"/>
    </source>
</evidence>
<protein>
    <submittedName>
        <fullName evidence="2">Uncharacterized protein</fullName>
    </submittedName>
</protein>
<evidence type="ECO:0000313" key="3">
    <source>
        <dbReference type="Proteomes" id="UP000004621"/>
    </source>
</evidence>
<gene>
    <name evidence="2" type="ORF">NEISUBOT_04420</name>
</gene>
<comment type="caution">
    <text evidence="2">The sequence shown here is derived from an EMBL/GenBank/DDBJ whole genome shotgun (WGS) entry which is preliminary data.</text>
</comment>
<dbReference type="Proteomes" id="UP000004621">
    <property type="component" value="Unassembled WGS sequence"/>
</dbReference>
<dbReference type="AlphaFoldDB" id="A0A9W5IQN9"/>
<feature type="transmembrane region" description="Helical" evidence="1">
    <location>
        <begin position="6"/>
        <end position="26"/>
    </location>
</feature>
<keyword evidence="1" id="KW-0472">Membrane</keyword>
<sequence length="61" mass="7247">MLPLVPFLWLLLTLLQLMWLMLYLMWFRSLQWSRVCLVLDCLHERWSVVLAGAAEQVLMVG</sequence>
<dbReference type="EMBL" id="ACEO02000006">
    <property type="protein sequence ID" value="EFC52017.1"/>
    <property type="molecule type" value="Genomic_DNA"/>
</dbReference>
<keyword evidence="1" id="KW-1133">Transmembrane helix</keyword>
<keyword evidence="1" id="KW-0812">Transmembrane</keyword>
<organism evidence="2 3">
    <name type="scientific">Neisseria subflava NJ9703</name>
    <dbReference type="NCBI Taxonomy" id="546268"/>
    <lineage>
        <taxon>Bacteria</taxon>
        <taxon>Pseudomonadati</taxon>
        <taxon>Pseudomonadota</taxon>
        <taxon>Betaproteobacteria</taxon>
        <taxon>Neisseriales</taxon>
        <taxon>Neisseriaceae</taxon>
        <taxon>Neisseria</taxon>
    </lineage>
</organism>
<proteinExistence type="predicted"/>